<dbReference type="PROSITE" id="PS50156">
    <property type="entry name" value="SSD"/>
    <property type="match status" value="1"/>
</dbReference>
<feature type="transmembrane region" description="Helical" evidence="2">
    <location>
        <begin position="446"/>
        <end position="471"/>
    </location>
</feature>
<evidence type="ECO:0000256" key="1">
    <source>
        <dbReference type="ARBA" id="ARBA00005585"/>
    </source>
</evidence>
<dbReference type="InterPro" id="IPR051697">
    <property type="entry name" value="Patched_domain-protein"/>
</dbReference>
<keyword evidence="2" id="KW-0812">Transmembrane</keyword>
<feature type="transmembrane region" description="Helical" evidence="2">
    <location>
        <begin position="724"/>
        <end position="743"/>
    </location>
</feature>
<dbReference type="GO" id="GO:0016020">
    <property type="term" value="C:membrane"/>
    <property type="evidence" value="ECO:0007669"/>
    <property type="project" value="TreeGrafter"/>
</dbReference>
<feature type="transmembrane region" description="Helical" evidence="2">
    <location>
        <begin position="781"/>
        <end position="800"/>
    </location>
</feature>
<keyword evidence="2" id="KW-1133">Transmembrane helix</keyword>
<gene>
    <name evidence="4" type="ORF">P5673_027867</name>
</gene>
<feature type="transmembrane region" description="Helical" evidence="2">
    <location>
        <begin position="846"/>
        <end position="868"/>
    </location>
</feature>
<evidence type="ECO:0000259" key="3">
    <source>
        <dbReference type="PROSITE" id="PS50156"/>
    </source>
</evidence>
<comment type="caution">
    <text evidence="4">The sequence shown here is derived from an EMBL/GenBank/DDBJ whole genome shotgun (WGS) entry which is preliminary data.</text>
</comment>
<reference evidence="4" key="1">
    <citation type="journal article" date="2023" name="G3 (Bethesda)">
        <title>Whole genome assembly and annotation of the endangered Caribbean coral Acropora cervicornis.</title>
        <authorList>
            <person name="Selwyn J.D."/>
            <person name="Vollmer S.V."/>
        </authorList>
    </citation>
    <scope>NUCLEOTIDE SEQUENCE</scope>
    <source>
        <strain evidence="4">K2</strain>
    </source>
</reference>
<feature type="transmembrane region" description="Helical" evidence="2">
    <location>
        <begin position="78"/>
        <end position="98"/>
    </location>
</feature>
<keyword evidence="5" id="KW-1185">Reference proteome</keyword>
<dbReference type="Proteomes" id="UP001249851">
    <property type="component" value="Unassembled WGS sequence"/>
</dbReference>
<evidence type="ECO:0000313" key="5">
    <source>
        <dbReference type="Proteomes" id="UP001249851"/>
    </source>
</evidence>
<feature type="transmembrane region" description="Helical" evidence="2">
    <location>
        <begin position="517"/>
        <end position="543"/>
    </location>
</feature>
<feature type="transmembrane region" description="Helical" evidence="2">
    <location>
        <begin position="413"/>
        <end position="434"/>
    </location>
</feature>
<accession>A0AAD9PY77</accession>
<dbReference type="InterPro" id="IPR000731">
    <property type="entry name" value="SSD"/>
</dbReference>
<proteinExistence type="inferred from homology"/>
<dbReference type="Gene3D" id="1.20.1640.10">
    <property type="entry name" value="Multidrug efflux transporter AcrB transmembrane domain"/>
    <property type="match status" value="2"/>
</dbReference>
<dbReference type="PANTHER" id="PTHR10796:SF92">
    <property type="entry name" value="PATCHED-RELATED, ISOFORM A"/>
    <property type="match status" value="1"/>
</dbReference>
<dbReference type="EMBL" id="JARQWQ010000099">
    <property type="protein sequence ID" value="KAK2551277.1"/>
    <property type="molecule type" value="Genomic_DNA"/>
</dbReference>
<comment type="similarity">
    <text evidence="1">Belongs to the patched family.</text>
</comment>
<feature type="transmembrane region" description="Helical" evidence="2">
    <location>
        <begin position="820"/>
        <end position="839"/>
    </location>
</feature>
<feature type="domain" description="SSD" evidence="3">
    <location>
        <begin position="313"/>
        <end position="471"/>
    </location>
</feature>
<feature type="transmembrane region" description="Helical" evidence="2">
    <location>
        <begin position="342"/>
        <end position="364"/>
    </location>
</feature>
<dbReference type="Pfam" id="PF12349">
    <property type="entry name" value="Sterol-sensing"/>
    <property type="match status" value="1"/>
</dbReference>
<dbReference type="InterPro" id="IPR053958">
    <property type="entry name" value="HMGCR/SNAP/NPC1-like_SSD"/>
</dbReference>
<evidence type="ECO:0000313" key="4">
    <source>
        <dbReference type="EMBL" id="KAK2551277.1"/>
    </source>
</evidence>
<feature type="transmembrane region" description="Helical" evidence="2">
    <location>
        <begin position="371"/>
        <end position="393"/>
    </location>
</feature>
<sequence length="899" mass="100442">MAEDSTESSPDEVLILEANASNGEAIGSKGPNDLQDQRLCYKHRLNPCHLWSVFCCQFLRLLKIAFGKLGESIATRPLIFLVGCILFVSLCSTGLLRLEIESRTEKLFIPQESRAIEDLNMAERFFPLKVRKEGIILVGIQEHSNVLQPDCLQEAFSIHNQIMQLNMYSDYCLTLSGDKADSLDECVTLDPFEIFLDKKFNNKTLFEIQKVVTMALGKGSMKMRNGQLFAFNFKQIFGAVKRNEEDGFITGARALRLHYLFRDPTEDYENKKILKWEKNFLQKASSLSPSCFEVYYEAERSTDDAIKENSNAEKTLVSITFIVMISFACLMLSKFLNPLTGHSLLAGAGVLAVSLGILAGMAIASLCGVTFVNMVGVVPYLVISVGIDDMFILAHELDRIPRRVGVVQTIKEVMSRTGATITMTTMTDLVAFAVSTSTSFPAIRYFCAYVALAITSSYMMIITFFVAAMTFDVRRINGGRRDCLPICLAPQPKNGEAFWDEPSPQLSNRLMKGWANFLIFPVTKGFVLLMSVTLFGLGIYGTTKVTERFDRRMLAKDDSALLKFLTIREKYYEMDIPVSIVLSGDVKYEDRIIQEEIRQLSTIVEENKHYRKNSSSWMEALTKFAQLQNMSITGPNFMPTLKVFLNIPQFSGFKQDVKLSANESHVIASRIMAFMKNNPTSTFQKNAMLTIRDDLAKKSPLDVTPITRVFIFFEQYAIIGKETLWNLVIAALAVLIVTSIFLVDCLVTLLVVGNFAALVVELFGLMYFWDVSLNGVSMITLVMAIGFAVDYSAHIAHAFVMSKEETANKRVVDAVSTLGASVFIGGFSSFLGMFVLLFASSKIYRIFFRMFVGIVGFGLLHGLCSLPVQLSFLTWKPALPSFGLKLENVAKQVGGVMDS</sequence>
<dbReference type="PANTHER" id="PTHR10796">
    <property type="entry name" value="PATCHED-RELATED"/>
    <property type="match status" value="1"/>
</dbReference>
<feature type="transmembrane region" description="Helical" evidence="2">
    <location>
        <begin position="316"/>
        <end position="336"/>
    </location>
</feature>
<dbReference type="AlphaFoldDB" id="A0AAD9PY77"/>
<dbReference type="SUPFAM" id="SSF82866">
    <property type="entry name" value="Multidrug efflux transporter AcrB transmembrane domain"/>
    <property type="match status" value="2"/>
</dbReference>
<reference evidence="4" key="2">
    <citation type="journal article" date="2023" name="Science">
        <title>Genomic signatures of disease resistance in endangered staghorn corals.</title>
        <authorList>
            <person name="Vollmer S.V."/>
            <person name="Selwyn J.D."/>
            <person name="Despard B.A."/>
            <person name="Roesel C.L."/>
        </authorList>
    </citation>
    <scope>NUCLEOTIDE SEQUENCE</scope>
    <source>
        <strain evidence="4">K2</strain>
    </source>
</reference>
<evidence type="ECO:0000256" key="2">
    <source>
        <dbReference type="SAM" id="Phobius"/>
    </source>
</evidence>
<organism evidence="4 5">
    <name type="scientific">Acropora cervicornis</name>
    <name type="common">Staghorn coral</name>
    <dbReference type="NCBI Taxonomy" id="6130"/>
    <lineage>
        <taxon>Eukaryota</taxon>
        <taxon>Metazoa</taxon>
        <taxon>Cnidaria</taxon>
        <taxon>Anthozoa</taxon>
        <taxon>Hexacorallia</taxon>
        <taxon>Scleractinia</taxon>
        <taxon>Astrocoeniina</taxon>
        <taxon>Acroporidae</taxon>
        <taxon>Acropora</taxon>
    </lineage>
</organism>
<feature type="transmembrane region" description="Helical" evidence="2">
    <location>
        <begin position="749"/>
        <end position="769"/>
    </location>
</feature>
<protein>
    <submittedName>
        <fullName evidence="4">Patched domain-containing protein 3</fullName>
    </submittedName>
</protein>
<keyword evidence="2" id="KW-0472">Membrane</keyword>
<name>A0AAD9PY77_ACRCE</name>